<accession>A0A8J2TPG6</accession>
<proteinExistence type="predicted"/>
<dbReference type="EMBL" id="BMIC01000001">
    <property type="protein sequence ID" value="GFZ79856.1"/>
    <property type="molecule type" value="Genomic_DNA"/>
</dbReference>
<protein>
    <submittedName>
        <fullName evidence="1">Uncharacterized protein</fullName>
    </submittedName>
</protein>
<evidence type="ECO:0000313" key="2">
    <source>
        <dbReference type="Proteomes" id="UP000598120"/>
    </source>
</evidence>
<reference evidence="1 2" key="1">
    <citation type="journal article" date="2014" name="Int. J. Syst. Evol. Microbiol.">
        <title>Complete genome sequence of Corynebacterium casei LMG S-19264T (=DSM 44701T), isolated from a smear-ripened cheese.</title>
        <authorList>
            <consortium name="US DOE Joint Genome Institute (JGI-PGF)"/>
            <person name="Walter F."/>
            <person name="Albersmeier A."/>
            <person name="Kalinowski J."/>
            <person name="Ruckert C."/>
        </authorList>
    </citation>
    <scope>NUCLEOTIDE SEQUENCE [LARGE SCALE GENOMIC DNA]</scope>
    <source>
        <strain evidence="1 2">CGMCC 1.15295</strain>
    </source>
</reference>
<dbReference type="RefSeq" id="WP_188604970.1">
    <property type="nucleotide sequence ID" value="NZ_BMIC01000001.1"/>
</dbReference>
<sequence length="148" mass="17559">MGIKNQRPHLSSLETGWNKFWKDFWSGTKPTIEASWCKTGRINQGLKTKITISINSIISHHRTKFKIGKTGDAYIRGDKKDYRNDYHFMYLLYKSKSSSYVSELEEHYIEKYMKSHPKANQNKRVRAPGKKMYSYDGYYYLYIVCTDE</sequence>
<name>A0A8J2TPG6_9FLAO</name>
<dbReference type="Proteomes" id="UP000598120">
    <property type="component" value="Unassembled WGS sequence"/>
</dbReference>
<keyword evidence="2" id="KW-1185">Reference proteome</keyword>
<dbReference type="AlphaFoldDB" id="A0A8J2TPG6"/>
<evidence type="ECO:0000313" key="1">
    <source>
        <dbReference type="EMBL" id="GFZ79856.1"/>
    </source>
</evidence>
<gene>
    <name evidence="1" type="ORF">GCM10011531_07240</name>
</gene>
<organism evidence="1 2">
    <name type="scientific">Aquaticitalea lipolytica</name>
    <dbReference type="NCBI Taxonomy" id="1247562"/>
    <lineage>
        <taxon>Bacteria</taxon>
        <taxon>Pseudomonadati</taxon>
        <taxon>Bacteroidota</taxon>
        <taxon>Flavobacteriia</taxon>
        <taxon>Flavobacteriales</taxon>
        <taxon>Flavobacteriaceae</taxon>
        <taxon>Aquaticitalea</taxon>
    </lineage>
</organism>
<comment type="caution">
    <text evidence="1">The sequence shown here is derived from an EMBL/GenBank/DDBJ whole genome shotgun (WGS) entry which is preliminary data.</text>
</comment>